<evidence type="ECO:0000313" key="2">
    <source>
        <dbReference type="EMBL" id="KFD72000.1"/>
    </source>
</evidence>
<dbReference type="EMBL" id="KL363183">
    <property type="protein sequence ID" value="KFD58718.1"/>
    <property type="molecule type" value="Genomic_DNA"/>
</dbReference>
<reference evidence="2 3" key="1">
    <citation type="journal article" date="2014" name="Nat. Genet.">
        <title>Genome and transcriptome of the porcine whipworm Trichuris suis.</title>
        <authorList>
            <person name="Jex A.R."/>
            <person name="Nejsum P."/>
            <person name="Schwarz E.M."/>
            <person name="Hu L."/>
            <person name="Young N.D."/>
            <person name="Hall R.S."/>
            <person name="Korhonen P.K."/>
            <person name="Liao S."/>
            <person name="Thamsborg S."/>
            <person name="Xia J."/>
            <person name="Xu P."/>
            <person name="Wang S."/>
            <person name="Scheerlinck J.P."/>
            <person name="Hofmann A."/>
            <person name="Sternberg P.W."/>
            <person name="Wang J."/>
            <person name="Gasser R.B."/>
        </authorList>
    </citation>
    <scope>NUCLEOTIDE SEQUENCE [LARGE SCALE GENOMIC DNA]</scope>
    <source>
        <strain evidence="2">DCEP-RM93F</strain>
        <strain evidence="1">DCEP-RM93M</strain>
    </source>
</reference>
<dbReference type="Proteomes" id="UP000030764">
    <property type="component" value="Unassembled WGS sequence"/>
</dbReference>
<keyword evidence="3" id="KW-1185">Reference proteome</keyword>
<sequence length="82" mass="9486">MNHFKQYHRRYLQSWLAVVKRSMNGALYHWSRCSNPGCTATSVRLCEQPAFGITCSHRAGIWPVHRPSNICGPKAKERKHVH</sequence>
<organism evidence="2">
    <name type="scientific">Trichuris suis</name>
    <name type="common">pig whipworm</name>
    <dbReference type="NCBI Taxonomy" id="68888"/>
    <lineage>
        <taxon>Eukaryota</taxon>
        <taxon>Metazoa</taxon>
        <taxon>Ecdysozoa</taxon>
        <taxon>Nematoda</taxon>
        <taxon>Enoplea</taxon>
        <taxon>Dorylaimia</taxon>
        <taxon>Trichinellida</taxon>
        <taxon>Trichuridae</taxon>
        <taxon>Trichuris</taxon>
    </lineage>
</organism>
<name>A0A085NRA4_9BILA</name>
<protein>
    <submittedName>
        <fullName evidence="2">Uncharacterized protein</fullName>
    </submittedName>
</protein>
<evidence type="ECO:0000313" key="3">
    <source>
        <dbReference type="Proteomes" id="UP000030764"/>
    </source>
</evidence>
<gene>
    <name evidence="1" type="ORF">M513_00411</name>
    <name evidence="2" type="ORF">M514_00411</name>
</gene>
<accession>A0A085NRA4</accession>
<dbReference type="Proteomes" id="UP000030758">
    <property type="component" value="Unassembled WGS sequence"/>
</dbReference>
<dbReference type="AlphaFoldDB" id="A0A085NRA4"/>
<proteinExistence type="predicted"/>
<evidence type="ECO:0000313" key="1">
    <source>
        <dbReference type="EMBL" id="KFD58718.1"/>
    </source>
</evidence>
<dbReference type="EMBL" id="KL367479">
    <property type="protein sequence ID" value="KFD72000.1"/>
    <property type="molecule type" value="Genomic_DNA"/>
</dbReference>